<gene>
    <name evidence="2" type="ORF">P775_13380</name>
</gene>
<name>A0A2G8RE35_9RHOB</name>
<keyword evidence="3" id="KW-1185">Reference proteome</keyword>
<dbReference type="EMBL" id="AWWI01000092">
    <property type="protein sequence ID" value="PIL19681.1"/>
    <property type="molecule type" value="Genomic_DNA"/>
</dbReference>
<evidence type="ECO:0000256" key="1">
    <source>
        <dbReference type="SAM" id="MobiDB-lite"/>
    </source>
</evidence>
<dbReference type="AlphaFoldDB" id="A0A2G8RE35"/>
<accession>A0A2G8RE35</accession>
<dbReference type="Proteomes" id="UP000231259">
    <property type="component" value="Unassembled WGS sequence"/>
</dbReference>
<evidence type="ECO:0000313" key="2">
    <source>
        <dbReference type="EMBL" id="PIL19681.1"/>
    </source>
</evidence>
<evidence type="ECO:0000313" key="3">
    <source>
        <dbReference type="Proteomes" id="UP000231259"/>
    </source>
</evidence>
<organism evidence="2 3">
    <name type="scientific">Puniceibacterium antarcticum</name>
    <dbReference type="NCBI Taxonomy" id="1206336"/>
    <lineage>
        <taxon>Bacteria</taxon>
        <taxon>Pseudomonadati</taxon>
        <taxon>Pseudomonadota</taxon>
        <taxon>Alphaproteobacteria</taxon>
        <taxon>Rhodobacterales</taxon>
        <taxon>Paracoccaceae</taxon>
        <taxon>Puniceibacterium</taxon>
    </lineage>
</organism>
<comment type="caution">
    <text evidence="2">The sequence shown here is derived from an EMBL/GenBank/DDBJ whole genome shotgun (WGS) entry which is preliminary data.</text>
</comment>
<proteinExistence type="predicted"/>
<reference evidence="2 3" key="1">
    <citation type="submission" date="2013-09" db="EMBL/GenBank/DDBJ databases">
        <title>Genome sequencing of Phaeobacter antarcticus sp. nov. SM1211.</title>
        <authorList>
            <person name="Zhang X.-Y."/>
            <person name="Liu C."/>
            <person name="Chen X.-L."/>
            <person name="Xie B.-B."/>
            <person name="Qin Q.-L."/>
            <person name="Rong J.-C."/>
            <person name="Zhang Y.-Z."/>
        </authorList>
    </citation>
    <scope>NUCLEOTIDE SEQUENCE [LARGE SCALE GENOMIC DNA]</scope>
    <source>
        <strain evidence="2 3">SM1211</strain>
    </source>
</reference>
<feature type="region of interest" description="Disordered" evidence="1">
    <location>
        <begin position="90"/>
        <end position="111"/>
    </location>
</feature>
<sequence>MPHAYVKPFVKRQSEAGKKTIPWTVFPPNDAADVEAISEGSSRARSEKTQGAVMVFRVRELLIRQRAQAINASCRKQAFGMTRTFVRIRTSRAKGSGQRVEADSNRRKRGN</sequence>
<protein>
    <submittedName>
        <fullName evidence="2">Uncharacterized protein</fullName>
    </submittedName>
</protein>